<feature type="compositionally biased region" description="Acidic residues" evidence="2">
    <location>
        <begin position="357"/>
        <end position="370"/>
    </location>
</feature>
<dbReference type="PANTHER" id="PTHR34380:SF1">
    <property type="entry name" value="OS01G0221300 PROTEIN"/>
    <property type="match status" value="1"/>
</dbReference>
<proteinExistence type="predicted"/>
<evidence type="ECO:0000256" key="2">
    <source>
        <dbReference type="SAM" id="MobiDB-lite"/>
    </source>
</evidence>
<protein>
    <submittedName>
        <fullName evidence="3">Uncharacterized protein</fullName>
    </submittedName>
</protein>
<feature type="region of interest" description="Disordered" evidence="2">
    <location>
        <begin position="198"/>
        <end position="405"/>
    </location>
</feature>
<reference evidence="3 4" key="1">
    <citation type="submission" date="2024-04" db="EMBL/GenBank/DDBJ databases">
        <title>Genome assembly C_amara_ONT_v2.</title>
        <authorList>
            <person name="Yant L."/>
            <person name="Moore C."/>
            <person name="Slenker M."/>
        </authorList>
    </citation>
    <scope>NUCLEOTIDE SEQUENCE [LARGE SCALE GENOMIC DNA]</scope>
    <source>
        <tissue evidence="3">Leaf</tissue>
    </source>
</reference>
<feature type="compositionally biased region" description="Basic and acidic residues" evidence="2">
    <location>
        <begin position="235"/>
        <end position="246"/>
    </location>
</feature>
<feature type="coiled-coil region" evidence="1">
    <location>
        <begin position="4"/>
        <end position="66"/>
    </location>
</feature>
<evidence type="ECO:0000256" key="1">
    <source>
        <dbReference type="SAM" id="Coils"/>
    </source>
</evidence>
<dbReference type="PANTHER" id="PTHR34380">
    <property type="entry name" value="BNAA03G12380D PROTEIN"/>
    <property type="match status" value="1"/>
</dbReference>
<accession>A0ABD1ATK0</accession>
<feature type="compositionally biased region" description="Basic residues" evidence="2">
    <location>
        <begin position="315"/>
        <end position="330"/>
    </location>
</feature>
<dbReference type="Proteomes" id="UP001558713">
    <property type="component" value="Unassembled WGS sequence"/>
</dbReference>
<dbReference type="EMBL" id="JBANAX010000497">
    <property type="protein sequence ID" value="KAL1206679.1"/>
    <property type="molecule type" value="Genomic_DNA"/>
</dbReference>
<sequence length="542" mass="62223">MGMKEMQNCRCLELEERVLKAEEKYIELETEMKKGKNEFESLELRFKELESEKLVIEEELRNLKESEEGSLIEQLMVNKTLEFEKQVAEKETEDWKTKFEKLVETVQKLDEIGVFRFGELELDENLKLGLELASIKLIKSESCQVNKSSGSPCITTPAKDILGRSSDDMSSRRRVNKMLTFEDDCHKSTDVVDLCDSDTEEISEKESDDAKDALEKRSVDENYEDKDVEACEVGTKTKDTLEERSAGENYEDEDVEACEVNTSSRKRKRVVNSDSENDDDDEDHIPISILKKLKLPKQEMPDLVDTPSTEENKSGRLRTKRRVSSRLRKQRVSEEITASSERNSTERLVGIPTTGNVEDDETEEELESESESLNGFIVSDDDDDSHKSVSENFDEVGEEESDGETGYADVMSRLRRNKKIKKMKWEYEADMLADFGKDIELCMRAVCVLYRFQSEDEKLSWSSHHSNGRGFSKFDAARGTRIGNFLTDGDPEGDLKKSVEELESFDREAVETCRGLADKYSKQLFQIYNNREDPFFTLPPSP</sequence>
<feature type="compositionally biased region" description="Basic and acidic residues" evidence="2">
    <location>
        <begin position="202"/>
        <end position="220"/>
    </location>
</feature>
<gene>
    <name evidence="3" type="ORF">V5N11_027239</name>
</gene>
<feature type="compositionally biased region" description="Acidic residues" evidence="2">
    <location>
        <begin position="392"/>
        <end position="403"/>
    </location>
</feature>
<keyword evidence="1" id="KW-0175">Coiled coil</keyword>
<comment type="caution">
    <text evidence="3">The sequence shown here is derived from an EMBL/GenBank/DDBJ whole genome shotgun (WGS) entry which is preliminary data.</text>
</comment>
<keyword evidence="4" id="KW-1185">Reference proteome</keyword>
<organism evidence="3 4">
    <name type="scientific">Cardamine amara subsp. amara</name>
    <dbReference type="NCBI Taxonomy" id="228776"/>
    <lineage>
        <taxon>Eukaryota</taxon>
        <taxon>Viridiplantae</taxon>
        <taxon>Streptophyta</taxon>
        <taxon>Embryophyta</taxon>
        <taxon>Tracheophyta</taxon>
        <taxon>Spermatophyta</taxon>
        <taxon>Magnoliopsida</taxon>
        <taxon>eudicotyledons</taxon>
        <taxon>Gunneridae</taxon>
        <taxon>Pentapetalae</taxon>
        <taxon>rosids</taxon>
        <taxon>malvids</taxon>
        <taxon>Brassicales</taxon>
        <taxon>Brassicaceae</taxon>
        <taxon>Cardamineae</taxon>
        <taxon>Cardamine</taxon>
    </lineage>
</organism>
<name>A0ABD1ATK0_CARAN</name>
<evidence type="ECO:0000313" key="4">
    <source>
        <dbReference type="Proteomes" id="UP001558713"/>
    </source>
</evidence>
<dbReference type="AlphaFoldDB" id="A0ABD1ATK0"/>
<evidence type="ECO:0000313" key="3">
    <source>
        <dbReference type="EMBL" id="KAL1206679.1"/>
    </source>
</evidence>